<dbReference type="Proteomes" id="UP001139981">
    <property type="component" value="Unassembled WGS sequence"/>
</dbReference>
<evidence type="ECO:0000313" key="1">
    <source>
        <dbReference type="EMBL" id="KAJ2891602.1"/>
    </source>
</evidence>
<dbReference type="EMBL" id="JANBVB010000942">
    <property type="protein sequence ID" value="KAJ2891602.1"/>
    <property type="molecule type" value="Genomic_DNA"/>
</dbReference>
<name>A0ACC1M155_9FUNG</name>
<comment type="caution">
    <text evidence="1">The sequence shown here is derived from an EMBL/GenBank/DDBJ whole genome shotgun (WGS) entry which is preliminary data.</text>
</comment>
<reference evidence="1" key="1">
    <citation type="submission" date="2022-07" db="EMBL/GenBank/DDBJ databases">
        <title>Phylogenomic reconstructions and comparative analyses of Kickxellomycotina fungi.</title>
        <authorList>
            <person name="Reynolds N.K."/>
            <person name="Stajich J.E."/>
            <person name="Barry K."/>
            <person name="Grigoriev I.V."/>
            <person name="Crous P."/>
            <person name="Smith M.E."/>
        </authorList>
    </citation>
    <scope>NUCLEOTIDE SEQUENCE</scope>
    <source>
        <strain evidence="1">CBS 190363</strain>
    </source>
</reference>
<protein>
    <submittedName>
        <fullName evidence="1">Uncharacterized protein</fullName>
    </submittedName>
</protein>
<evidence type="ECO:0000313" key="2">
    <source>
        <dbReference type="Proteomes" id="UP001139981"/>
    </source>
</evidence>
<accession>A0ACC1M155</accession>
<proteinExistence type="predicted"/>
<sequence>MRAADDSIEAQYSSIALSSPHIISGFVPSPLVAPLCDQDFARLYVANAITRQQQQQALLSGQQHLVSMASGVPLMYSPPLSATSFSTGISATPPLTDCMPSPYAAPYQQHILWPTQADLVNCCNLTSAPLMPMANNISMPTPSSAHQTPTTDCVHHHDYSPARPANAYSEWFV</sequence>
<gene>
    <name evidence="1" type="ORF">IWW38_003549</name>
</gene>
<organism evidence="1 2">
    <name type="scientific">Coemansia aciculifera</name>
    <dbReference type="NCBI Taxonomy" id="417176"/>
    <lineage>
        <taxon>Eukaryota</taxon>
        <taxon>Fungi</taxon>
        <taxon>Fungi incertae sedis</taxon>
        <taxon>Zoopagomycota</taxon>
        <taxon>Kickxellomycotina</taxon>
        <taxon>Kickxellomycetes</taxon>
        <taxon>Kickxellales</taxon>
        <taxon>Kickxellaceae</taxon>
        <taxon>Coemansia</taxon>
    </lineage>
</organism>
<keyword evidence="2" id="KW-1185">Reference proteome</keyword>